<comment type="caution">
    <text evidence="6">The sequence shown here is derived from an EMBL/GenBank/DDBJ whole genome shotgun (WGS) entry which is preliminary data.</text>
</comment>
<keyword evidence="1" id="KW-0805">Transcription regulation</keyword>
<evidence type="ECO:0000256" key="1">
    <source>
        <dbReference type="ARBA" id="ARBA00023015"/>
    </source>
</evidence>
<dbReference type="InterPro" id="IPR010982">
    <property type="entry name" value="Lambda_DNA-bd_dom_sf"/>
</dbReference>
<dbReference type="GO" id="GO:0000976">
    <property type="term" value="F:transcription cis-regulatory region binding"/>
    <property type="evidence" value="ECO:0007669"/>
    <property type="project" value="TreeGrafter"/>
</dbReference>
<sequence length="394" mass="42211">MAAAAAGSCAPRRRWKDQPISKPRGCRMPPSLESSALPAAAGTQPALLSSKPNFARIAEVAGVSPSTVDRVLNNRGSVSAKTHRKVVSAARELGARRMLPALVRGPYRFDVVYTQTDATHAARLERALRQAATTLGKPVSLLSTMWKGESQTRLADFIVRPRHRRDGLIVVANDELRMKDAVAKAIAAGTPTVSMACDLSGVDGAAFVGIDNRAAGRLAGQLAGAMSGGRGRALVLCPSLGYQDHRQRAEGFIEVARRDFPGLQIDGPIELRDDPARARQVVSRRFSTGLGVQAIYNTGGSSEAIAGTVASVGRQQRPLWLGHDACQAHLGLLEEGLLSLVIDQDLDQQALNALQYLLHQLQDAQAPRALQTLFHVVTRANAHLYRRGERLAAA</sequence>
<organism evidence="6 7">
    <name type="scientific">Pseudoxanthomonas composti</name>
    <dbReference type="NCBI Taxonomy" id="2137479"/>
    <lineage>
        <taxon>Bacteria</taxon>
        <taxon>Pseudomonadati</taxon>
        <taxon>Pseudomonadota</taxon>
        <taxon>Gammaproteobacteria</taxon>
        <taxon>Lysobacterales</taxon>
        <taxon>Lysobacteraceae</taxon>
        <taxon>Pseudoxanthomonas</taxon>
    </lineage>
</organism>
<dbReference type="GO" id="GO:0003700">
    <property type="term" value="F:DNA-binding transcription factor activity"/>
    <property type="evidence" value="ECO:0007669"/>
    <property type="project" value="TreeGrafter"/>
</dbReference>
<dbReference type="Gene3D" id="3.40.50.2300">
    <property type="match status" value="2"/>
</dbReference>
<dbReference type="PROSITE" id="PS50932">
    <property type="entry name" value="HTH_LACI_2"/>
    <property type="match status" value="1"/>
</dbReference>
<gene>
    <name evidence="6" type="ORF">EPA99_08375</name>
</gene>
<keyword evidence="7" id="KW-1185">Reference proteome</keyword>
<reference evidence="6 7" key="1">
    <citation type="submission" date="2019-01" db="EMBL/GenBank/DDBJ databases">
        <title>Pseudoxanthomonas composti sp. nov., isolated from compost.</title>
        <authorList>
            <person name="Yang G."/>
        </authorList>
    </citation>
    <scope>NUCLEOTIDE SEQUENCE [LARGE SCALE GENOMIC DNA]</scope>
    <source>
        <strain evidence="6 7">GSS15</strain>
    </source>
</reference>
<evidence type="ECO:0000256" key="4">
    <source>
        <dbReference type="SAM" id="MobiDB-lite"/>
    </source>
</evidence>
<accession>A0A4Q1JY75</accession>
<feature type="domain" description="HTH lacI-type" evidence="5">
    <location>
        <begin position="57"/>
        <end position="104"/>
    </location>
</feature>
<name>A0A4Q1JY75_9GAMM</name>
<dbReference type="Proteomes" id="UP000289784">
    <property type="component" value="Unassembled WGS sequence"/>
</dbReference>
<dbReference type="CDD" id="cd06307">
    <property type="entry name" value="PBP1_sugar_binding"/>
    <property type="match status" value="1"/>
</dbReference>
<dbReference type="Pfam" id="PF13407">
    <property type="entry name" value="Peripla_BP_4"/>
    <property type="match status" value="1"/>
</dbReference>
<evidence type="ECO:0000256" key="3">
    <source>
        <dbReference type="ARBA" id="ARBA00023163"/>
    </source>
</evidence>
<dbReference type="AlphaFoldDB" id="A0A4Q1JY75"/>
<dbReference type="OrthoDB" id="5756154at2"/>
<dbReference type="InterPro" id="IPR028082">
    <property type="entry name" value="Peripla_BP_I"/>
</dbReference>
<keyword evidence="2" id="KW-0238">DNA-binding</keyword>
<feature type="region of interest" description="Disordered" evidence="4">
    <location>
        <begin position="1"/>
        <end position="38"/>
    </location>
</feature>
<proteinExistence type="predicted"/>
<dbReference type="PANTHER" id="PTHR30146">
    <property type="entry name" value="LACI-RELATED TRANSCRIPTIONAL REPRESSOR"/>
    <property type="match status" value="1"/>
</dbReference>
<dbReference type="Gene3D" id="1.10.260.40">
    <property type="entry name" value="lambda repressor-like DNA-binding domains"/>
    <property type="match status" value="1"/>
</dbReference>
<dbReference type="CDD" id="cd01392">
    <property type="entry name" value="HTH_LacI"/>
    <property type="match status" value="1"/>
</dbReference>
<protein>
    <submittedName>
        <fullName evidence="6">LacI family transcriptional regulator</fullName>
    </submittedName>
</protein>
<evidence type="ECO:0000313" key="7">
    <source>
        <dbReference type="Proteomes" id="UP000289784"/>
    </source>
</evidence>
<dbReference type="Pfam" id="PF00356">
    <property type="entry name" value="LacI"/>
    <property type="match status" value="1"/>
</dbReference>
<dbReference type="SUPFAM" id="SSF47413">
    <property type="entry name" value="lambda repressor-like DNA-binding domains"/>
    <property type="match status" value="1"/>
</dbReference>
<evidence type="ECO:0000313" key="6">
    <source>
        <dbReference type="EMBL" id="RXR06639.1"/>
    </source>
</evidence>
<dbReference type="GO" id="GO:0055085">
    <property type="term" value="P:transmembrane transport"/>
    <property type="evidence" value="ECO:0007669"/>
    <property type="project" value="UniProtKB-ARBA"/>
</dbReference>
<dbReference type="InterPro" id="IPR000843">
    <property type="entry name" value="HTH_LacI"/>
</dbReference>
<evidence type="ECO:0000256" key="2">
    <source>
        <dbReference type="ARBA" id="ARBA00023125"/>
    </source>
</evidence>
<keyword evidence="3" id="KW-0804">Transcription</keyword>
<dbReference type="SUPFAM" id="SSF53822">
    <property type="entry name" value="Periplasmic binding protein-like I"/>
    <property type="match status" value="1"/>
</dbReference>
<dbReference type="SMART" id="SM00354">
    <property type="entry name" value="HTH_LACI"/>
    <property type="match status" value="1"/>
</dbReference>
<evidence type="ECO:0000259" key="5">
    <source>
        <dbReference type="PROSITE" id="PS50932"/>
    </source>
</evidence>
<feature type="compositionally biased region" description="Low complexity" evidence="4">
    <location>
        <begin position="29"/>
        <end position="38"/>
    </location>
</feature>
<dbReference type="PANTHER" id="PTHR30146:SF152">
    <property type="entry name" value="TRANSCRIPTIONAL REGULATORY PROTEIN"/>
    <property type="match status" value="1"/>
</dbReference>
<dbReference type="InterPro" id="IPR025997">
    <property type="entry name" value="SBP_2_dom"/>
</dbReference>
<dbReference type="EMBL" id="SAWZ01000003">
    <property type="protein sequence ID" value="RXR06639.1"/>
    <property type="molecule type" value="Genomic_DNA"/>
</dbReference>